<dbReference type="Proteomes" id="UP000011841">
    <property type="component" value="Chromosome"/>
</dbReference>
<dbReference type="InterPro" id="IPR001509">
    <property type="entry name" value="Epimerase_deHydtase"/>
</dbReference>
<dbReference type="EMBL" id="AP012603">
    <property type="protein sequence ID" value="BAM86868.1"/>
    <property type="molecule type" value="Genomic_DNA"/>
</dbReference>
<proteinExistence type="inferred from homology"/>
<dbReference type="Pfam" id="PF01370">
    <property type="entry name" value="Epimerase"/>
    <property type="match status" value="1"/>
</dbReference>
<dbReference type="eggNOG" id="COG0451">
    <property type="taxonomic scope" value="Bacteria"/>
</dbReference>
<protein>
    <submittedName>
        <fullName evidence="4">GalE protein</fullName>
    </submittedName>
</protein>
<dbReference type="OrthoDB" id="5295702at2"/>
<dbReference type="PATRIC" id="fig|1245469.3.peg.878"/>
<dbReference type="RefSeq" id="WP_015664003.1">
    <property type="nucleotide sequence ID" value="NC_020453.1"/>
</dbReference>
<dbReference type="AlphaFoldDB" id="M4Z169"/>
<dbReference type="STRING" id="1245469.S58_08570"/>
<sequence length="320" mass="33631">MALVWITGARGFLGRHVAARFAAGGWDIAGIGLGGAADVDIATLPLAKVSGRAAWIEKIIDNEAIKELLKLVGPPDVVFHAAGSGAIGASLADPYRDFRLSVDSTALLLDTLRRSAPEAVFVLPSSAAVYGSAAPGPIAEDASLAPVSPYGAHKLCAEWLCRSASHSFGLKTAVIRYFSLYGPGLQKQLLWDVAGKLSQASDEITLFGTGAETRDMLYVEDAAELGFIAAQHATSQCLIVNGGTGVASSVESIASELARALGVDCRIRFNGNSRVGDPNHLQASATRSRSLGFEHRWSLRDGLAAYAAWWRTGNKGANIK</sequence>
<feature type="domain" description="NAD-dependent epimerase/dehydratase" evidence="3">
    <location>
        <begin position="5"/>
        <end position="233"/>
    </location>
</feature>
<dbReference type="SUPFAM" id="SSF51735">
    <property type="entry name" value="NAD(P)-binding Rossmann-fold domains"/>
    <property type="match status" value="1"/>
</dbReference>
<comment type="pathway">
    <text evidence="1">Bacterial outer membrane biogenesis; LPS O-antigen biosynthesis.</text>
</comment>
<dbReference type="GeneID" id="301814849"/>
<accession>M4Z169</accession>
<comment type="similarity">
    <text evidence="2">Belongs to the NAD(P)-dependent epimerase/dehydratase family.</text>
</comment>
<gene>
    <name evidence="4" type="ORF">S58_08570</name>
</gene>
<evidence type="ECO:0000313" key="5">
    <source>
        <dbReference type="Proteomes" id="UP000011841"/>
    </source>
</evidence>
<evidence type="ECO:0000313" key="4">
    <source>
        <dbReference type="EMBL" id="BAM86868.1"/>
    </source>
</evidence>
<organism evidence="4 5">
    <name type="scientific">Bradyrhizobium oligotrophicum S58</name>
    <dbReference type="NCBI Taxonomy" id="1245469"/>
    <lineage>
        <taxon>Bacteria</taxon>
        <taxon>Pseudomonadati</taxon>
        <taxon>Pseudomonadota</taxon>
        <taxon>Alphaproteobacteria</taxon>
        <taxon>Hyphomicrobiales</taxon>
        <taxon>Nitrobacteraceae</taxon>
        <taxon>Bradyrhizobium</taxon>
    </lineage>
</organism>
<evidence type="ECO:0000256" key="2">
    <source>
        <dbReference type="ARBA" id="ARBA00007637"/>
    </source>
</evidence>
<dbReference type="InterPro" id="IPR036291">
    <property type="entry name" value="NAD(P)-bd_dom_sf"/>
</dbReference>
<evidence type="ECO:0000259" key="3">
    <source>
        <dbReference type="Pfam" id="PF01370"/>
    </source>
</evidence>
<dbReference type="PANTHER" id="PTHR43000">
    <property type="entry name" value="DTDP-D-GLUCOSE 4,6-DEHYDRATASE-RELATED"/>
    <property type="match status" value="1"/>
</dbReference>
<evidence type="ECO:0000256" key="1">
    <source>
        <dbReference type="ARBA" id="ARBA00005125"/>
    </source>
</evidence>
<keyword evidence="5" id="KW-1185">Reference proteome</keyword>
<name>M4Z169_9BRAD</name>
<dbReference type="Gene3D" id="3.40.50.720">
    <property type="entry name" value="NAD(P)-binding Rossmann-like Domain"/>
    <property type="match status" value="1"/>
</dbReference>
<dbReference type="KEGG" id="aol:S58_08570"/>
<dbReference type="HOGENOM" id="CLU_007383_1_7_5"/>
<reference evidence="4 5" key="1">
    <citation type="journal article" date="2013" name="Appl. Environ. Microbiol.">
        <title>Genome analysis suggests that the soil oligotrophic bacterium Agromonas oligotrophica (Bradyrhizobium oligotrophicum) is a nitrogen-fixing symbiont of Aeschynomene indica.</title>
        <authorList>
            <person name="Okubo T."/>
            <person name="Fukushima S."/>
            <person name="Itakura M."/>
            <person name="Oshima K."/>
            <person name="Longtonglang A."/>
            <person name="Teaumroong N."/>
            <person name="Mitsui H."/>
            <person name="Hattori M."/>
            <person name="Hattori R."/>
            <person name="Hattori T."/>
            <person name="Minamisawa K."/>
        </authorList>
    </citation>
    <scope>NUCLEOTIDE SEQUENCE [LARGE SCALE GENOMIC DNA]</scope>
    <source>
        <strain evidence="4 5">S58</strain>
    </source>
</reference>